<evidence type="ECO:0000256" key="10">
    <source>
        <dbReference type="SAM" id="SignalP"/>
    </source>
</evidence>
<organism evidence="11 12">
    <name type="scientific">Candidatus Borrelia fainii</name>
    <dbReference type="NCBI Taxonomy" id="2518322"/>
    <lineage>
        <taxon>Bacteria</taxon>
        <taxon>Pseudomonadati</taxon>
        <taxon>Spirochaetota</taxon>
        <taxon>Spirochaetia</taxon>
        <taxon>Spirochaetales</taxon>
        <taxon>Borreliaceae</taxon>
        <taxon>Borrelia</taxon>
    </lineage>
</organism>
<proteinExistence type="inferred from homology"/>
<dbReference type="SUPFAM" id="SSF63515">
    <property type="entry name" value="Outer surface protein C (OspC)"/>
    <property type="match status" value="1"/>
</dbReference>
<evidence type="ECO:0000256" key="5">
    <source>
        <dbReference type="ARBA" id="ARBA00023136"/>
    </source>
</evidence>
<name>A0ABM8DLR8_9SPIR</name>
<keyword evidence="5" id="KW-0472">Membrane</keyword>
<accession>A0ABM8DLR8</accession>
<evidence type="ECO:0000256" key="6">
    <source>
        <dbReference type="ARBA" id="ARBA00023139"/>
    </source>
</evidence>
<evidence type="ECO:0000256" key="8">
    <source>
        <dbReference type="ARBA" id="ARBA00023288"/>
    </source>
</evidence>
<comment type="subcellular location">
    <subcellularLocation>
        <location evidence="2">Cell outer membrane</location>
        <topology evidence="2">Lipid-anchor</topology>
    </subcellularLocation>
</comment>
<comment type="similarity">
    <text evidence="3">Belongs to the variable small protein (Vsp) family.</text>
</comment>
<dbReference type="RefSeq" id="WP_281862447.1">
    <property type="nucleotide sequence ID" value="NZ_AP027074.1"/>
</dbReference>
<keyword evidence="11" id="KW-0614">Plasmid</keyword>
<evidence type="ECO:0000256" key="7">
    <source>
        <dbReference type="ARBA" id="ARBA00023237"/>
    </source>
</evidence>
<keyword evidence="4 10" id="KW-0732">Signal</keyword>
<geneLocation type="plasmid" evidence="11 12">
    <name>p32</name>
</geneLocation>
<keyword evidence="7" id="KW-0998">Cell outer membrane</keyword>
<dbReference type="InterPro" id="IPR001800">
    <property type="entry name" value="Lipoprotein_OspC"/>
</dbReference>
<comment type="function">
    <text evidence="1">The Vlp and Vsp proteins are antigenically distinct proteins, only one vlp or vsp gene is transcriptionally active at any one time. Switching between these genes is a mechanism of host immune response evasion.</text>
</comment>
<evidence type="ECO:0000256" key="1">
    <source>
        <dbReference type="ARBA" id="ARBA00003932"/>
    </source>
</evidence>
<keyword evidence="6" id="KW-0564">Palmitate</keyword>
<evidence type="ECO:0000256" key="9">
    <source>
        <dbReference type="SAM" id="MobiDB-lite"/>
    </source>
</evidence>
<dbReference type="Gene3D" id="1.20.120.240">
    <property type="entry name" value="Lipoprotein, type 6"/>
    <property type="match status" value="1"/>
</dbReference>
<evidence type="ECO:0000256" key="4">
    <source>
        <dbReference type="ARBA" id="ARBA00022729"/>
    </source>
</evidence>
<feature type="region of interest" description="Disordered" evidence="9">
    <location>
        <begin position="153"/>
        <end position="176"/>
    </location>
</feature>
<protein>
    <submittedName>
        <fullName evidence="11">Outer surface protein C</fullName>
    </submittedName>
</protein>
<evidence type="ECO:0000313" key="12">
    <source>
        <dbReference type="Proteomes" id="UP001317516"/>
    </source>
</evidence>
<dbReference type="Proteomes" id="UP001317516">
    <property type="component" value="Plasmid p32"/>
</dbReference>
<keyword evidence="8" id="KW-0449">Lipoprotein</keyword>
<feature type="chain" id="PRO_5047476612" evidence="10">
    <location>
        <begin position="23"/>
        <end position="210"/>
    </location>
</feature>
<sequence length="210" mass="21461">MKRITLSALLMTLFLFIGCNNGGVKEGMATTSNGSVINLKEVSTDIENAVAFAESVKEVHTLVKSVDELAKAIGKKIQAAGATGTVASKNASLVAGAYNVVAAVETSLEALEKKAIGQLAGMKTQVTAAKSSSTKFLTTLKGANASLGIDEVTDPHAQEAIDKKTKPSGDKGASDLGELNTAIDALVEAAKGAVKSAIAELTTPKAEKTN</sequence>
<keyword evidence="12" id="KW-1185">Reference proteome</keyword>
<dbReference type="InterPro" id="IPR036437">
    <property type="entry name" value="OspC-like_sf"/>
</dbReference>
<feature type="compositionally biased region" description="Basic and acidic residues" evidence="9">
    <location>
        <begin position="153"/>
        <end position="173"/>
    </location>
</feature>
<evidence type="ECO:0000313" key="11">
    <source>
        <dbReference type="EMBL" id="BDU63533.1"/>
    </source>
</evidence>
<evidence type="ECO:0000256" key="3">
    <source>
        <dbReference type="ARBA" id="ARBA00008719"/>
    </source>
</evidence>
<reference evidence="11 12" key="1">
    <citation type="submission" date="2022-11" db="EMBL/GenBank/DDBJ databases">
        <title>Genome sequence of clinical isolate of the human pathogenic Borrelia fainii.</title>
        <authorList>
            <person name="Itokawa K."/>
            <person name="Sato K."/>
            <person name="Qiu Y."/>
        </authorList>
    </citation>
    <scope>NUCLEOTIDE SEQUENCE [LARGE SCALE GENOMIC DNA]</scope>
    <source>
        <strain evidence="11 12">Qtaro</strain>
        <plasmid evidence="11 12">p32</plasmid>
    </source>
</reference>
<dbReference type="PROSITE" id="PS51257">
    <property type="entry name" value="PROKAR_LIPOPROTEIN"/>
    <property type="match status" value="1"/>
</dbReference>
<evidence type="ECO:0000256" key="2">
    <source>
        <dbReference type="ARBA" id="ARBA00004459"/>
    </source>
</evidence>
<feature type="signal peptide" evidence="10">
    <location>
        <begin position="1"/>
        <end position="22"/>
    </location>
</feature>
<dbReference type="EMBL" id="AP027074">
    <property type="protein sequence ID" value="BDU63533.1"/>
    <property type="molecule type" value="Genomic_DNA"/>
</dbReference>
<gene>
    <name evidence="11" type="primary">ospC_9</name>
    <name evidence="11" type="ORF">BOFE_10730</name>
</gene>
<dbReference type="Pfam" id="PF01441">
    <property type="entry name" value="Lipoprotein_6"/>
    <property type="match status" value="1"/>
</dbReference>